<feature type="region of interest" description="Disordered" evidence="4">
    <location>
        <begin position="407"/>
        <end position="429"/>
    </location>
</feature>
<feature type="region of interest" description="Disordered" evidence="4">
    <location>
        <begin position="236"/>
        <end position="294"/>
    </location>
</feature>
<evidence type="ECO:0000256" key="1">
    <source>
        <dbReference type="ARBA" id="ARBA00022737"/>
    </source>
</evidence>
<organism evidence="6 7">
    <name type="scientific">Perkinsus olseni</name>
    <name type="common">Perkinsus atlanticus</name>
    <dbReference type="NCBI Taxonomy" id="32597"/>
    <lineage>
        <taxon>Eukaryota</taxon>
        <taxon>Sar</taxon>
        <taxon>Alveolata</taxon>
        <taxon>Perkinsozoa</taxon>
        <taxon>Perkinsea</taxon>
        <taxon>Perkinsida</taxon>
        <taxon>Perkinsidae</taxon>
        <taxon>Perkinsus</taxon>
    </lineage>
</organism>
<dbReference type="AlphaFoldDB" id="A0A7J6RVZ3"/>
<dbReference type="Gene3D" id="3.30.70.330">
    <property type="match status" value="1"/>
</dbReference>
<feature type="compositionally biased region" description="Low complexity" evidence="4">
    <location>
        <begin position="1"/>
        <end position="11"/>
    </location>
</feature>
<name>A0A7J6RVZ3_PEROL</name>
<dbReference type="Proteomes" id="UP000574390">
    <property type="component" value="Unassembled WGS sequence"/>
</dbReference>
<dbReference type="InterPro" id="IPR012677">
    <property type="entry name" value="Nucleotide-bd_a/b_plait_sf"/>
</dbReference>
<evidence type="ECO:0000259" key="5">
    <source>
        <dbReference type="PROSITE" id="PS50102"/>
    </source>
</evidence>
<dbReference type="PANTHER" id="PTHR24012">
    <property type="entry name" value="RNA BINDING PROTEIN"/>
    <property type="match status" value="1"/>
</dbReference>
<feature type="region of interest" description="Disordered" evidence="4">
    <location>
        <begin position="1"/>
        <end position="55"/>
    </location>
</feature>
<proteinExistence type="predicted"/>
<evidence type="ECO:0000256" key="2">
    <source>
        <dbReference type="ARBA" id="ARBA00022884"/>
    </source>
</evidence>
<dbReference type="PROSITE" id="PS50102">
    <property type="entry name" value="RRM"/>
    <property type="match status" value="1"/>
</dbReference>
<evidence type="ECO:0000256" key="3">
    <source>
        <dbReference type="PROSITE-ProRule" id="PRU00176"/>
    </source>
</evidence>
<keyword evidence="1" id="KW-0677">Repeat</keyword>
<dbReference type="InterPro" id="IPR000504">
    <property type="entry name" value="RRM_dom"/>
</dbReference>
<keyword evidence="2 3" id="KW-0694">RNA-binding</keyword>
<dbReference type="SMART" id="SM00360">
    <property type="entry name" value="RRM"/>
    <property type="match status" value="1"/>
</dbReference>
<dbReference type="SUPFAM" id="SSF54928">
    <property type="entry name" value="RNA-binding domain, RBD"/>
    <property type="match status" value="2"/>
</dbReference>
<dbReference type="InterPro" id="IPR035979">
    <property type="entry name" value="RBD_domain_sf"/>
</dbReference>
<comment type="caution">
    <text evidence="6">The sequence shown here is derived from an EMBL/GenBank/DDBJ whole genome shotgun (WGS) entry which is preliminary data.</text>
</comment>
<evidence type="ECO:0000313" key="6">
    <source>
        <dbReference type="EMBL" id="KAF4724362.1"/>
    </source>
</evidence>
<gene>
    <name evidence="6" type="ORF">FOZ62_028230</name>
</gene>
<dbReference type="GO" id="GO:0003723">
    <property type="term" value="F:RNA binding"/>
    <property type="evidence" value="ECO:0007669"/>
    <property type="project" value="UniProtKB-UniRule"/>
</dbReference>
<reference evidence="6 7" key="1">
    <citation type="submission" date="2020-04" db="EMBL/GenBank/DDBJ databases">
        <title>Perkinsus olseni comparative genomics.</title>
        <authorList>
            <person name="Bogema D.R."/>
        </authorList>
    </citation>
    <scope>NUCLEOTIDE SEQUENCE [LARGE SCALE GENOMIC DNA]</scope>
    <source>
        <strain evidence="6">ATCC PRA-205</strain>
    </source>
</reference>
<accession>A0A7J6RVZ3</accession>
<protein>
    <recommendedName>
        <fullName evidence="5">RRM domain-containing protein</fullName>
    </recommendedName>
</protein>
<sequence>MPVNLSSSSVAHRQRSSEGRPAYGDDDGLRCVSSSQSSPERRTDDLPRPGGRAFGGYNPSIPSIKLFVGSIPFTVNEADLRPLFARYGNIVELTVQRQSDGRSKGCAWLRYATKAECDACIKALHNTYQWRTGPGWSPMQVRYAIGELDGHHNKLFMGGIPAYFDDRALTASLADTYGPVIELISLRRGPGQTTNAVMVKFCRRESVHRLLLDSRRRNIYLCGVYCPTVRVSHAHHHTRHDHRLTDSSTDATDRTEEAMQQQEPSQRELYRSYSSASSIGGSSGSQQDDEGVAPPTFPAVQWQLAYYCWSPVGAGQYRYPFAMYLLPGTPPGHLTVANVPPHKSVSDLTALLSPYGTVLQVAFNEDEHGVTTASVLVGSDAEASAVEAALDGYVFPDDEAQDPLNVIRASPPEGVGGPHPGQSSPPSDIASDIAMGKIMAGLRKAQETLARHSSLYAGSGSYPQAPLSHNCYQCSGEYWLPAIASAAAAGHIQAAANLTDSAITSLPAECRQ</sequence>
<dbReference type="Pfam" id="PF00076">
    <property type="entry name" value="RRM_1"/>
    <property type="match status" value="1"/>
</dbReference>
<dbReference type="EMBL" id="JABANM010019498">
    <property type="protein sequence ID" value="KAF4724362.1"/>
    <property type="molecule type" value="Genomic_DNA"/>
</dbReference>
<evidence type="ECO:0000313" key="7">
    <source>
        <dbReference type="Proteomes" id="UP000574390"/>
    </source>
</evidence>
<feature type="domain" description="RRM" evidence="5">
    <location>
        <begin position="64"/>
        <end position="146"/>
    </location>
</feature>
<evidence type="ECO:0000256" key="4">
    <source>
        <dbReference type="SAM" id="MobiDB-lite"/>
    </source>
</evidence>